<accession>A0ABQ3XD67</accession>
<sequence length="149" mass="16553">MSGRDLSSAHVSFHYEVVISCFLEAHTPDTVLDTLHWLLGIADERPAHLSDDTFPYQTFDPDPDSRLPGGDVATLRQQKRGFTAYGDVVEWGLHVRVLVHDDGMGEIYSFLELIEPHVSGDGYAGHIRNEDDPTQMDILILGSGSFQIS</sequence>
<dbReference type="Proteomes" id="UP000612282">
    <property type="component" value="Unassembled WGS sequence"/>
</dbReference>
<dbReference type="EMBL" id="BOMG01000057">
    <property type="protein sequence ID" value="GID56419.1"/>
    <property type="molecule type" value="Genomic_DNA"/>
</dbReference>
<comment type="caution">
    <text evidence="1">The sequence shown here is derived from an EMBL/GenBank/DDBJ whole genome shotgun (WGS) entry which is preliminary data.</text>
</comment>
<name>A0ABQ3XD67_9ACTN</name>
<protein>
    <submittedName>
        <fullName evidence="1">Uncharacterized protein</fullName>
    </submittedName>
</protein>
<keyword evidence="2" id="KW-1185">Reference proteome</keyword>
<evidence type="ECO:0000313" key="1">
    <source>
        <dbReference type="EMBL" id="GID56419.1"/>
    </source>
</evidence>
<evidence type="ECO:0000313" key="2">
    <source>
        <dbReference type="Proteomes" id="UP000612282"/>
    </source>
</evidence>
<proteinExistence type="predicted"/>
<organism evidence="1 2">
    <name type="scientific">Actinoplanes couchii</name>
    <dbReference type="NCBI Taxonomy" id="403638"/>
    <lineage>
        <taxon>Bacteria</taxon>
        <taxon>Bacillati</taxon>
        <taxon>Actinomycetota</taxon>
        <taxon>Actinomycetes</taxon>
        <taxon>Micromonosporales</taxon>
        <taxon>Micromonosporaceae</taxon>
        <taxon>Actinoplanes</taxon>
    </lineage>
</organism>
<reference evidence="1 2" key="1">
    <citation type="submission" date="2021-01" db="EMBL/GenBank/DDBJ databases">
        <title>Whole genome shotgun sequence of Actinoplanes couchii NBRC 106145.</title>
        <authorList>
            <person name="Komaki H."/>
            <person name="Tamura T."/>
        </authorList>
    </citation>
    <scope>NUCLEOTIDE SEQUENCE [LARGE SCALE GENOMIC DNA]</scope>
    <source>
        <strain evidence="1 2">NBRC 106145</strain>
    </source>
</reference>
<gene>
    <name evidence="1" type="ORF">Aco03nite_048230</name>
</gene>